<dbReference type="STRING" id="869213.GCA_000517085_01293"/>
<gene>
    <name evidence="1" type="ORF">JCM21142_72991</name>
</gene>
<accession>W7YPI5</accession>
<dbReference type="AlphaFoldDB" id="W7YPI5"/>
<dbReference type="EMBL" id="BAMD01000041">
    <property type="protein sequence ID" value="GAF04294.1"/>
    <property type="molecule type" value="Genomic_DNA"/>
</dbReference>
<organism evidence="1 2">
    <name type="scientific">Saccharicrinis fermentans DSM 9555 = JCM 21142</name>
    <dbReference type="NCBI Taxonomy" id="869213"/>
    <lineage>
        <taxon>Bacteria</taxon>
        <taxon>Pseudomonadati</taxon>
        <taxon>Bacteroidota</taxon>
        <taxon>Bacteroidia</taxon>
        <taxon>Marinilabiliales</taxon>
        <taxon>Marinilabiliaceae</taxon>
        <taxon>Saccharicrinis</taxon>
    </lineage>
</organism>
<dbReference type="Proteomes" id="UP000019402">
    <property type="component" value="Unassembled WGS sequence"/>
</dbReference>
<protein>
    <recommendedName>
        <fullName evidence="3">Outer membrane protein/protective antigen OMA87</fullName>
    </recommendedName>
</protein>
<evidence type="ECO:0000313" key="2">
    <source>
        <dbReference type="Proteomes" id="UP000019402"/>
    </source>
</evidence>
<comment type="caution">
    <text evidence="1">The sequence shown here is derived from an EMBL/GenBank/DDBJ whole genome shotgun (WGS) entry which is preliminary data.</text>
</comment>
<dbReference type="eggNOG" id="COG4775">
    <property type="taxonomic scope" value="Bacteria"/>
</dbReference>
<evidence type="ECO:0000313" key="1">
    <source>
        <dbReference type="EMBL" id="GAF04294.1"/>
    </source>
</evidence>
<dbReference type="Gene3D" id="3.10.20.310">
    <property type="entry name" value="membrane protein fhac"/>
    <property type="match status" value="1"/>
</dbReference>
<name>W7YPI5_9BACT</name>
<proteinExistence type="predicted"/>
<sequence>MGKLNTYSHYFFYSKRLFLLAAFGLFLPYHKIKSQNTSTKKDTSAQKEISIQKYLKQQSNNSFIHKKLYEWLVVSKDSNISKNEIFAALEKENEKYTNKIIRSIKIKQISPFAKSILDTIGISTSKVGKHLDDLRFETKPSIIKSNLTFKRGEFVNMRKLKDSERILRSLNFITDALIIVEPAIIDTSLVNVLVITQDSYPYGVRLSISGNNAQFGLYSKNALGYGLEVEHKINTQKTEDGRIGLYEHLRWENIYGSFITLDTEFNNTYNSNSQSIGAQKDFFIPEIKYAGGFKISKNFKINHLNKSTGNEYLNNHDHLIQDYWIGRSYLINAENFFNRSNLTILGQTMFSDYYNMVDTLMEFPHYKPNFSIFGSVAFSKRDFYKNQLIYNYGRTEDVPYGFLGSLSFGYNQNDQKNRYYSAAHFSFGKTLIPNKGYLYISSDIQSFFHKGQPEDSRIKLQAKFISSLNRIGVHRLRSFLSASYVNGYHNSYPNYIYINQSNNGLRGYSSHLLKGTQKIVFSNENILFSSKELLGFKMAFFSFFDMAWISNRSKYFNNKPFYSIGGGFRIRNDHLVFNTIQVQLAYFPRIPTDGKEFAHRLTSEQTNSFNQFAPQKPYVDIYK</sequence>
<evidence type="ECO:0008006" key="3">
    <source>
        <dbReference type="Google" id="ProtNLM"/>
    </source>
</evidence>
<keyword evidence="2" id="KW-1185">Reference proteome</keyword>
<reference evidence="1 2" key="1">
    <citation type="journal article" date="2014" name="Genome Announc.">
        <title>Draft Genome Sequence of Cytophaga fermentans JCM 21142T, a Facultative Anaerobe Isolated from Marine Mud.</title>
        <authorList>
            <person name="Starns D."/>
            <person name="Oshima K."/>
            <person name="Suda W."/>
            <person name="Iino T."/>
            <person name="Yuki M."/>
            <person name="Inoue J."/>
            <person name="Kitamura K."/>
            <person name="Iida T."/>
            <person name="Darby A."/>
            <person name="Hattori M."/>
            <person name="Ohkuma M."/>
        </authorList>
    </citation>
    <scope>NUCLEOTIDE SEQUENCE [LARGE SCALE GENOMIC DNA]</scope>
    <source>
        <strain evidence="1 2">JCM 21142</strain>
    </source>
</reference>